<keyword evidence="1" id="KW-0732">Signal</keyword>
<keyword evidence="3" id="KW-1185">Reference proteome</keyword>
<dbReference type="RefSeq" id="WP_206984325.1">
    <property type="nucleotide sequence ID" value="NZ_JAFLQZ010000005.1"/>
</dbReference>
<dbReference type="Proteomes" id="UP000664144">
    <property type="component" value="Unassembled WGS sequence"/>
</dbReference>
<reference evidence="2" key="1">
    <citation type="submission" date="2021-03" db="EMBL/GenBank/DDBJ databases">
        <authorList>
            <person name="Kim M.K."/>
        </authorList>
    </citation>
    <scope>NUCLEOTIDE SEQUENCE</scope>
    <source>
        <strain evidence="2">BT186</strain>
    </source>
</reference>
<accession>A0A939JCH9</accession>
<evidence type="ECO:0000313" key="2">
    <source>
        <dbReference type="EMBL" id="MBO0358390.1"/>
    </source>
</evidence>
<feature type="chain" id="PRO_5036875085" description="SH3 domain-containing protein" evidence="1">
    <location>
        <begin position="20"/>
        <end position="98"/>
    </location>
</feature>
<proteinExistence type="predicted"/>
<sequence length="98" mass="10610">MNRPILFLTSLLGLAACTAAKENTSSVSSSTKVVTHNTVVDCVLYDGMTKESAQLLSVGPGAQVQVTDTVDVYFVKARVIKDGKTTNGYMYRTCFPQR</sequence>
<evidence type="ECO:0000256" key="1">
    <source>
        <dbReference type="SAM" id="SignalP"/>
    </source>
</evidence>
<name>A0A939JCH9_9BACT</name>
<protein>
    <recommendedName>
        <fullName evidence="4">SH3 domain-containing protein</fullName>
    </recommendedName>
</protein>
<evidence type="ECO:0000313" key="3">
    <source>
        <dbReference type="Proteomes" id="UP000664144"/>
    </source>
</evidence>
<comment type="caution">
    <text evidence="2">The sequence shown here is derived from an EMBL/GenBank/DDBJ whole genome shotgun (WGS) entry which is preliminary data.</text>
</comment>
<organism evidence="2 3">
    <name type="scientific">Hymenobacter telluris</name>
    <dbReference type="NCBI Taxonomy" id="2816474"/>
    <lineage>
        <taxon>Bacteria</taxon>
        <taxon>Pseudomonadati</taxon>
        <taxon>Bacteroidota</taxon>
        <taxon>Cytophagia</taxon>
        <taxon>Cytophagales</taxon>
        <taxon>Hymenobacteraceae</taxon>
        <taxon>Hymenobacter</taxon>
    </lineage>
</organism>
<evidence type="ECO:0008006" key="4">
    <source>
        <dbReference type="Google" id="ProtNLM"/>
    </source>
</evidence>
<dbReference type="AlphaFoldDB" id="A0A939JCH9"/>
<feature type="signal peptide" evidence="1">
    <location>
        <begin position="1"/>
        <end position="19"/>
    </location>
</feature>
<dbReference type="EMBL" id="JAFLQZ010000005">
    <property type="protein sequence ID" value="MBO0358390.1"/>
    <property type="molecule type" value="Genomic_DNA"/>
</dbReference>
<dbReference type="PROSITE" id="PS51257">
    <property type="entry name" value="PROKAR_LIPOPROTEIN"/>
    <property type="match status" value="1"/>
</dbReference>
<gene>
    <name evidence="2" type="ORF">J0X19_10575</name>
</gene>